<keyword evidence="3" id="KW-0732">Signal</keyword>
<dbReference type="GO" id="GO:0004560">
    <property type="term" value="F:alpha-L-fucosidase activity"/>
    <property type="evidence" value="ECO:0007669"/>
    <property type="project" value="InterPro"/>
</dbReference>
<dbReference type="SMART" id="SM00812">
    <property type="entry name" value="Alpha_L_fucos"/>
    <property type="match status" value="1"/>
</dbReference>
<evidence type="ECO:0000256" key="5">
    <source>
        <dbReference type="ARBA" id="ARBA00023295"/>
    </source>
</evidence>
<evidence type="ECO:0000313" key="7">
    <source>
        <dbReference type="EMBL" id="QOD62460.1"/>
    </source>
</evidence>
<feature type="domain" description="Glycoside hydrolase family 29 N-terminal" evidence="6">
    <location>
        <begin position="94"/>
        <end position="383"/>
    </location>
</feature>
<sequence>MADGSELIADRLERPFIYHENGKPKVLSLTVKKGDESYSIFIPIKENKYPVPNKRQVAWQEAELGVVFHYDLHVFDGIKYGQGGNRIDPIPNYQIFNPQELDTDQWVKSAKDAGAKFAILTATHETGFALYQSDVNPYSLKALKWKDGKGDIVADFVASCKKYGIKPGIYLGIRWNSFMGVHNFNVNGEGAFRENRQKWYNKMVEGMVKEICTKYGELFEIWFDGGADHPDNGAPDVLPIVRKYQPNCLFYHNGQLAEARWGGSESGTVGYPNWSTFPYISTGSGENAQKDIYKDNYKLLKQGDKNGEFWVPAMADTPLRGYNGRHEWFWEPGDEAHIFPVEDLMDMYYKSIGRNSTLIMGLTPNPDGLMPEPDVKRLKEWGDEIKRRFQNPIASTSGKGKKITLKLNKKTPINHVIIQEDITKGERIRSYIVEGLINGKWTILTKGESIGNKRIQQFKTVEVNKIRLKILKADREPQIKNLSVYNVKISNK</sequence>
<evidence type="ECO:0000256" key="4">
    <source>
        <dbReference type="ARBA" id="ARBA00022801"/>
    </source>
</evidence>
<dbReference type="InterPro" id="IPR017853">
    <property type="entry name" value="GH"/>
</dbReference>
<dbReference type="PANTHER" id="PTHR10030">
    <property type="entry name" value="ALPHA-L-FUCOSIDASE"/>
    <property type="match status" value="1"/>
</dbReference>
<dbReference type="Pfam" id="PF01120">
    <property type="entry name" value="Alpha_L_fucos"/>
    <property type="match status" value="1"/>
</dbReference>
<evidence type="ECO:0000259" key="6">
    <source>
        <dbReference type="Pfam" id="PF01120"/>
    </source>
</evidence>
<dbReference type="SUPFAM" id="SSF49785">
    <property type="entry name" value="Galactose-binding domain-like"/>
    <property type="match status" value="1"/>
</dbReference>
<name>A0A7L8AKA8_9FLAO</name>
<keyword evidence="4" id="KW-0378">Hydrolase</keyword>
<protein>
    <recommendedName>
        <fullName evidence="2">alpha-L-fucosidase</fullName>
        <ecNumber evidence="2">3.2.1.51</ecNumber>
    </recommendedName>
</protein>
<evidence type="ECO:0000256" key="3">
    <source>
        <dbReference type="ARBA" id="ARBA00022729"/>
    </source>
</evidence>
<dbReference type="InterPro" id="IPR000933">
    <property type="entry name" value="Glyco_hydro_29"/>
</dbReference>
<dbReference type="InterPro" id="IPR057739">
    <property type="entry name" value="Glyco_hydro_29_N"/>
</dbReference>
<reference evidence="7 8" key="1">
    <citation type="journal article" date="2016" name="Int. J. Syst. Evol. Microbiol.">
        <title>Polaribacter haliotis sp. nov., isolated from the gut of abalone Haliotis discus hannai.</title>
        <authorList>
            <person name="Kim Y.O."/>
            <person name="Park I.S."/>
            <person name="Park S."/>
            <person name="Nam B.H."/>
            <person name="Park J.M."/>
            <person name="Kim D.G."/>
            <person name="Yoon J.H."/>
        </authorList>
    </citation>
    <scope>NUCLEOTIDE SEQUENCE [LARGE SCALE GENOMIC DNA]</scope>
    <source>
        <strain evidence="7 8">KCTC 52418</strain>
    </source>
</reference>
<dbReference type="KEGG" id="phal:H9I45_08765"/>
<accession>A0A7L8AKA8</accession>
<keyword evidence="8" id="KW-1185">Reference proteome</keyword>
<evidence type="ECO:0000313" key="8">
    <source>
        <dbReference type="Proteomes" id="UP000516764"/>
    </source>
</evidence>
<dbReference type="EC" id="3.2.1.51" evidence="2"/>
<dbReference type="InterPro" id="IPR008979">
    <property type="entry name" value="Galactose-bd-like_sf"/>
</dbReference>
<gene>
    <name evidence="7" type="ORF">H9I45_08765</name>
</gene>
<dbReference type="PANTHER" id="PTHR10030:SF37">
    <property type="entry name" value="ALPHA-L-FUCOSIDASE-RELATED"/>
    <property type="match status" value="1"/>
</dbReference>
<dbReference type="SUPFAM" id="SSF51445">
    <property type="entry name" value="(Trans)glycosidases"/>
    <property type="match status" value="1"/>
</dbReference>
<dbReference type="GO" id="GO:0005764">
    <property type="term" value="C:lysosome"/>
    <property type="evidence" value="ECO:0007669"/>
    <property type="project" value="TreeGrafter"/>
</dbReference>
<dbReference type="EMBL" id="CP061813">
    <property type="protein sequence ID" value="QOD62460.1"/>
    <property type="molecule type" value="Genomic_DNA"/>
</dbReference>
<keyword evidence="5" id="KW-0326">Glycosidase</keyword>
<organism evidence="7 8">
    <name type="scientific">Polaribacter haliotis</name>
    <dbReference type="NCBI Taxonomy" id="1888915"/>
    <lineage>
        <taxon>Bacteria</taxon>
        <taxon>Pseudomonadati</taxon>
        <taxon>Bacteroidota</taxon>
        <taxon>Flavobacteriia</taxon>
        <taxon>Flavobacteriales</taxon>
        <taxon>Flavobacteriaceae</taxon>
    </lineage>
</organism>
<evidence type="ECO:0000256" key="2">
    <source>
        <dbReference type="ARBA" id="ARBA00012662"/>
    </source>
</evidence>
<proteinExistence type="inferred from homology"/>
<dbReference type="AlphaFoldDB" id="A0A7L8AKA8"/>
<dbReference type="Proteomes" id="UP000516764">
    <property type="component" value="Chromosome"/>
</dbReference>
<dbReference type="Gene3D" id="3.20.20.80">
    <property type="entry name" value="Glycosidases"/>
    <property type="match status" value="1"/>
</dbReference>
<evidence type="ECO:0000256" key="1">
    <source>
        <dbReference type="ARBA" id="ARBA00007951"/>
    </source>
</evidence>
<dbReference type="Gene3D" id="2.60.120.260">
    <property type="entry name" value="Galactose-binding domain-like"/>
    <property type="match status" value="1"/>
</dbReference>
<dbReference type="GO" id="GO:0006004">
    <property type="term" value="P:fucose metabolic process"/>
    <property type="evidence" value="ECO:0007669"/>
    <property type="project" value="TreeGrafter"/>
</dbReference>
<dbReference type="GO" id="GO:0016139">
    <property type="term" value="P:glycoside catabolic process"/>
    <property type="evidence" value="ECO:0007669"/>
    <property type="project" value="TreeGrafter"/>
</dbReference>
<comment type="similarity">
    <text evidence="1">Belongs to the glycosyl hydrolase 29 family.</text>
</comment>